<dbReference type="EMBL" id="KC840344">
    <property type="protein sequence ID" value="AGJ70290.1"/>
    <property type="molecule type" value="mRNA"/>
</dbReference>
<feature type="transmembrane region" description="Helical" evidence="11">
    <location>
        <begin position="551"/>
        <end position="578"/>
    </location>
</feature>
<dbReference type="GO" id="GO:0034703">
    <property type="term" value="C:cation channel complex"/>
    <property type="evidence" value="ECO:0007669"/>
    <property type="project" value="TreeGrafter"/>
</dbReference>
<dbReference type="GO" id="GO:0005886">
    <property type="term" value="C:plasma membrane"/>
    <property type="evidence" value="ECO:0007669"/>
    <property type="project" value="TreeGrafter"/>
</dbReference>
<feature type="compositionally biased region" description="Low complexity" evidence="10">
    <location>
        <begin position="955"/>
        <end position="964"/>
    </location>
</feature>
<keyword evidence="7" id="KW-0406">Ion transport</keyword>
<name>M9UTP5_TERTR</name>
<dbReference type="SMART" id="SM00248">
    <property type="entry name" value="ANK"/>
    <property type="match status" value="3"/>
</dbReference>
<keyword evidence="5 11" id="KW-1133">Transmembrane helix</keyword>
<keyword evidence="3 11" id="KW-0812">Transmembrane</keyword>
<dbReference type="Pfam" id="PF08344">
    <property type="entry name" value="TRP_2"/>
    <property type="match status" value="1"/>
</dbReference>
<organism evidence="13">
    <name type="scientific">Terebratalia transversa</name>
    <name type="common">Transverse lampshell</name>
    <dbReference type="NCBI Taxonomy" id="34513"/>
    <lineage>
        <taxon>Eukaryota</taxon>
        <taxon>Metazoa</taxon>
        <taxon>Spiralia</taxon>
        <taxon>Lophotrochozoa</taxon>
        <taxon>Brachiopoda</taxon>
        <taxon>Rhynchonelliformea</taxon>
        <taxon>Rhynchonellata</taxon>
        <taxon>Terebratellidina</taxon>
        <taxon>Laqueoidea</taxon>
        <taxon>Laqueidae</taxon>
        <taxon>Terebratalia</taxon>
    </lineage>
</organism>
<evidence type="ECO:0000256" key="4">
    <source>
        <dbReference type="ARBA" id="ARBA00022737"/>
    </source>
</evidence>
<dbReference type="InterPro" id="IPR005821">
    <property type="entry name" value="Ion_trans_dom"/>
</dbReference>
<evidence type="ECO:0000256" key="7">
    <source>
        <dbReference type="ARBA" id="ARBA00023065"/>
    </source>
</evidence>
<feature type="transmembrane region" description="Helical" evidence="11">
    <location>
        <begin position="462"/>
        <end position="483"/>
    </location>
</feature>
<keyword evidence="2" id="KW-0813">Transport</keyword>
<keyword evidence="13" id="KW-0675">Receptor</keyword>
<feature type="compositionally biased region" description="Polar residues" evidence="10">
    <location>
        <begin position="871"/>
        <end position="893"/>
    </location>
</feature>
<evidence type="ECO:0000256" key="9">
    <source>
        <dbReference type="ARBA" id="ARBA00023303"/>
    </source>
</evidence>
<protein>
    <submittedName>
        <fullName evidence="13">Transient receptor potential channel C</fullName>
    </submittedName>
</protein>
<keyword evidence="9" id="KW-0407">Ion channel</keyword>
<evidence type="ECO:0000256" key="2">
    <source>
        <dbReference type="ARBA" id="ARBA00022448"/>
    </source>
</evidence>
<gene>
    <name evidence="13" type="primary">TRPC</name>
</gene>
<feature type="transmembrane region" description="Helical" evidence="11">
    <location>
        <begin position="638"/>
        <end position="659"/>
    </location>
</feature>
<keyword evidence="4" id="KW-0677">Repeat</keyword>
<evidence type="ECO:0000256" key="8">
    <source>
        <dbReference type="ARBA" id="ARBA00023136"/>
    </source>
</evidence>
<dbReference type="InterPro" id="IPR002110">
    <property type="entry name" value="Ankyrin_rpt"/>
</dbReference>
<dbReference type="SUPFAM" id="SSF48403">
    <property type="entry name" value="Ankyrin repeat"/>
    <property type="match status" value="1"/>
</dbReference>
<dbReference type="PRINTS" id="PR01097">
    <property type="entry name" value="TRNSRECEPTRP"/>
</dbReference>
<proteinExistence type="evidence at transcript level"/>
<reference evidence="13" key="1">
    <citation type="submission" date="2013-03" db="EMBL/GenBank/DDBJ databases">
        <title>Evidence for a phototransduction cascade in an early brachiopod embryo.</title>
        <authorList>
            <person name="Passamaneck Y.J."/>
            <person name="Martindale M.Q."/>
        </authorList>
    </citation>
    <scope>NUCLEOTIDE SEQUENCE</scope>
</reference>
<keyword evidence="6" id="KW-0040">ANK repeat</keyword>
<dbReference type="NCBIfam" id="TIGR00870">
    <property type="entry name" value="trp"/>
    <property type="match status" value="1"/>
</dbReference>
<accession>M9UTP5</accession>
<evidence type="ECO:0000256" key="1">
    <source>
        <dbReference type="ARBA" id="ARBA00004141"/>
    </source>
</evidence>
<evidence type="ECO:0000256" key="10">
    <source>
        <dbReference type="SAM" id="MobiDB-lite"/>
    </source>
</evidence>
<dbReference type="GO" id="GO:0070679">
    <property type="term" value="F:inositol 1,4,5 trisphosphate binding"/>
    <property type="evidence" value="ECO:0007669"/>
    <property type="project" value="TreeGrafter"/>
</dbReference>
<dbReference type="AlphaFoldDB" id="M9UTP5"/>
<keyword evidence="8 11" id="KW-0472">Membrane</keyword>
<dbReference type="GO" id="GO:0051480">
    <property type="term" value="P:regulation of cytosolic calcium ion concentration"/>
    <property type="evidence" value="ECO:0007669"/>
    <property type="project" value="TreeGrafter"/>
</dbReference>
<dbReference type="InterPro" id="IPR036770">
    <property type="entry name" value="Ankyrin_rpt-contain_sf"/>
</dbReference>
<comment type="subcellular location">
    <subcellularLocation>
        <location evidence="1">Membrane</location>
        <topology evidence="1">Multi-pass membrane protein</topology>
    </subcellularLocation>
</comment>
<feature type="transmembrane region" description="Helical" evidence="11">
    <location>
        <begin position="348"/>
        <end position="368"/>
    </location>
</feature>
<feature type="region of interest" description="Disordered" evidence="10">
    <location>
        <begin position="952"/>
        <end position="974"/>
    </location>
</feature>
<dbReference type="PANTHER" id="PTHR10117">
    <property type="entry name" value="TRANSIENT RECEPTOR POTENTIAL CHANNEL"/>
    <property type="match status" value="1"/>
</dbReference>
<dbReference type="SMART" id="SM01420">
    <property type="entry name" value="TRP_2"/>
    <property type="match status" value="1"/>
</dbReference>
<feature type="compositionally biased region" description="Acidic residues" evidence="10">
    <location>
        <begin position="965"/>
        <end position="974"/>
    </location>
</feature>
<feature type="transmembrane region" description="Helical" evidence="11">
    <location>
        <begin position="510"/>
        <end position="531"/>
    </location>
</feature>
<evidence type="ECO:0000256" key="6">
    <source>
        <dbReference type="ARBA" id="ARBA00023043"/>
    </source>
</evidence>
<feature type="region of interest" description="Disordered" evidence="10">
    <location>
        <begin position="819"/>
        <end position="842"/>
    </location>
</feature>
<dbReference type="Pfam" id="PF00520">
    <property type="entry name" value="Ion_trans"/>
    <property type="match status" value="1"/>
</dbReference>
<evidence type="ECO:0000259" key="12">
    <source>
        <dbReference type="SMART" id="SM01420"/>
    </source>
</evidence>
<dbReference type="Gene3D" id="1.25.40.20">
    <property type="entry name" value="Ankyrin repeat-containing domain"/>
    <property type="match status" value="1"/>
</dbReference>
<evidence type="ECO:0000313" key="13">
    <source>
        <dbReference type="EMBL" id="AGJ70290.1"/>
    </source>
</evidence>
<dbReference type="InterPro" id="IPR002153">
    <property type="entry name" value="TRPC_channel"/>
</dbReference>
<feature type="transmembrane region" description="Helical" evidence="11">
    <location>
        <begin position="422"/>
        <end position="442"/>
    </location>
</feature>
<sequence length="974" mass="112203">MDKIYRKYREQMEKNPQIFTDDFGIEIPIEPQADTLGMGVIRKENDLSNDEKHFLSAIERGDMASVKTFLEESQIFYSININCVDPLGRSGLLISIESENVEMIDLLLSYGVEIGDALLHAINEENVEAVELLMQYQVSKKKNLAGYLGGTPSDSFTPDITPIILAAHRDNYEILKILLDRGDHIPKPHGVRCSCRECIADTNEDVLRHSRSRINAYRALTSPSLISLSSKDPILTAFELSWELKRLSHMENEFKVEYEDLAKQCREFGVALLDQTRGSHELSIILNHDSETIEHSDESNKMTLSRLKLAIKYKQKKFVAHPNCQQLLASLWYQGLPGFRRKNTALKLLMTSAIGMVFPVFCIIYMIAPKSGLSNLIRKPFIKFIIHSSSYFTFLLLLILASQRISFSEEPGTNMLQKERRGAPPTYIECLIMCWVAGLIWSEVKQLWDVGAKEYIQDMWNLLDFATNMLYITTITLRVIAYIKVEEEKRVNDPRAYLRRSDWDAFDPNLIAEGLFSAANIFSSLKLIYIFTVNPHLGPLQISLGRMVVDIVKFFFVFTLVLFSFACGLNQLYWYYAAERQQECQSRPSGDCDNKRYKALLNLWEIAQTLYWGIYNMIDLEHFTLKEDHYVTQLLGKFMYGTYSLIAVVVLLNMLIAMMSNSYEMIYNQADTEWKFARSKLWMSYFEEGGTLPAPFNIVPTPKSLWYIVLWFKNCMCSCTKEHKRSKWHSIRKLIKRINERENKYQMVMKNLIKRYIMQRQRNQEDRGVTEDEINEIKTDISSFRFELLEILRNNGMKTPQYTAKPGKLEYKKSRGRLSLQRFQRRPIDSIPEESISKPNPVMKMESETMNDVTNGPNDPVKVDEGIGESFDQQSQLSDTSRTSNSSEDLTTNHADDMKSSEVILDPERLQDDQNGAAVSPFLNKKTGSIKRVSFKWQNAAKLINGKDSTYHYNGIMGSSSASDIDMDDIEKSE</sequence>
<dbReference type="GO" id="GO:0015279">
    <property type="term" value="F:store-operated calcium channel activity"/>
    <property type="evidence" value="ECO:0007669"/>
    <property type="project" value="TreeGrafter"/>
</dbReference>
<feature type="domain" description="Transient receptor ion channel" evidence="12">
    <location>
        <begin position="193"/>
        <end position="255"/>
    </location>
</feature>
<evidence type="ECO:0000256" key="11">
    <source>
        <dbReference type="SAM" id="Phobius"/>
    </source>
</evidence>
<evidence type="ECO:0000256" key="5">
    <source>
        <dbReference type="ARBA" id="ARBA00022989"/>
    </source>
</evidence>
<dbReference type="PANTHER" id="PTHR10117:SF54">
    <property type="entry name" value="TRANSIENT RECEPTOR POTENTIAL-GAMMA PROTEIN"/>
    <property type="match status" value="1"/>
</dbReference>
<feature type="region of interest" description="Disordered" evidence="10">
    <location>
        <begin position="871"/>
        <end position="900"/>
    </location>
</feature>
<dbReference type="InterPro" id="IPR013555">
    <property type="entry name" value="TRP_dom"/>
</dbReference>
<feature type="transmembrane region" description="Helical" evidence="11">
    <location>
        <begin position="380"/>
        <end position="401"/>
    </location>
</feature>
<evidence type="ECO:0000256" key="3">
    <source>
        <dbReference type="ARBA" id="ARBA00022692"/>
    </source>
</evidence>